<sequence length="166" mass="19213">MATTESFEFEYVGGRCKLTSDLEPISLLKGDIVVAETYKRMKQQRKQHMEEARELQKRKKRAKERQLLTDFLEKHGFDSSDVNATGGSKKTKCFGLIPSFQRPLHQACKEKNVEVIFLLLQYGADPMCKDSRGYTAYDHVESFAERKRMNMLHETFRARGDLLSLV</sequence>
<organism evidence="1 3">
    <name type="scientific">Durusdinium trenchii</name>
    <dbReference type="NCBI Taxonomy" id="1381693"/>
    <lineage>
        <taxon>Eukaryota</taxon>
        <taxon>Sar</taxon>
        <taxon>Alveolata</taxon>
        <taxon>Dinophyceae</taxon>
        <taxon>Suessiales</taxon>
        <taxon>Symbiodiniaceae</taxon>
        <taxon>Durusdinium</taxon>
    </lineage>
</organism>
<evidence type="ECO:0000313" key="2">
    <source>
        <dbReference type="EMBL" id="CAK9000582.1"/>
    </source>
</evidence>
<dbReference type="EMBL" id="CAXAMN010002647">
    <property type="protein sequence ID" value="CAK9000582.1"/>
    <property type="molecule type" value="Genomic_DNA"/>
</dbReference>
<dbReference type="EMBL" id="CAXAMN010002636">
    <property type="protein sequence ID" value="CAK9000523.1"/>
    <property type="molecule type" value="Genomic_DNA"/>
</dbReference>
<evidence type="ECO:0000313" key="1">
    <source>
        <dbReference type="EMBL" id="CAK9000523.1"/>
    </source>
</evidence>
<dbReference type="InterPro" id="IPR002110">
    <property type="entry name" value="Ankyrin_rpt"/>
</dbReference>
<accession>A0ABP0IDZ0</accession>
<proteinExistence type="predicted"/>
<dbReference type="SUPFAM" id="SSF48403">
    <property type="entry name" value="Ankyrin repeat"/>
    <property type="match status" value="1"/>
</dbReference>
<protein>
    <submittedName>
        <fullName evidence="1">Uncharacterized protein</fullName>
    </submittedName>
</protein>
<dbReference type="InterPro" id="IPR036770">
    <property type="entry name" value="Ankyrin_rpt-contain_sf"/>
</dbReference>
<keyword evidence="3" id="KW-1185">Reference proteome</keyword>
<dbReference type="Gene3D" id="1.25.40.20">
    <property type="entry name" value="Ankyrin repeat-containing domain"/>
    <property type="match status" value="1"/>
</dbReference>
<evidence type="ECO:0000313" key="3">
    <source>
        <dbReference type="Proteomes" id="UP001642484"/>
    </source>
</evidence>
<gene>
    <name evidence="1" type="ORF">CCMP2556_LOCUS6096</name>
    <name evidence="2" type="ORF">CCMP2556_LOCUS6115</name>
</gene>
<dbReference type="Proteomes" id="UP001642484">
    <property type="component" value="Unassembled WGS sequence"/>
</dbReference>
<dbReference type="PROSITE" id="PS50297">
    <property type="entry name" value="ANK_REP_REGION"/>
    <property type="match status" value="1"/>
</dbReference>
<dbReference type="PROSITE" id="PS50088">
    <property type="entry name" value="ANK_REPEAT"/>
    <property type="match status" value="1"/>
</dbReference>
<comment type="caution">
    <text evidence="1">The sequence shown here is derived from an EMBL/GenBank/DDBJ whole genome shotgun (WGS) entry which is preliminary data.</text>
</comment>
<dbReference type="Pfam" id="PF13857">
    <property type="entry name" value="Ank_5"/>
    <property type="match status" value="1"/>
</dbReference>
<reference evidence="1 3" key="1">
    <citation type="submission" date="2024-02" db="EMBL/GenBank/DDBJ databases">
        <authorList>
            <person name="Chen Y."/>
            <person name="Shah S."/>
            <person name="Dougan E. K."/>
            <person name="Thang M."/>
            <person name="Chan C."/>
        </authorList>
    </citation>
    <scope>NUCLEOTIDE SEQUENCE [LARGE SCALE GENOMIC DNA]</scope>
</reference>
<name>A0ABP0IDZ0_9DINO</name>